<feature type="domain" description="N-acetyltransferase" evidence="1">
    <location>
        <begin position="63"/>
        <end position="230"/>
    </location>
</feature>
<dbReference type="Pfam" id="PF13302">
    <property type="entry name" value="Acetyltransf_3"/>
    <property type="match status" value="1"/>
</dbReference>
<organism evidence="2 3">
    <name type="scientific">Scardovia wiggsiae F0424</name>
    <dbReference type="NCBI Taxonomy" id="857290"/>
    <lineage>
        <taxon>Bacteria</taxon>
        <taxon>Bacillati</taxon>
        <taxon>Actinomycetota</taxon>
        <taxon>Actinomycetes</taxon>
        <taxon>Bifidobacteriales</taxon>
        <taxon>Bifidobacteriaceae</taxon>
        <taxon>Scardovia</taxon>
    </lineage>
</organism>
<dbReference type="InterPro" id="IPR000182">
    <property type="entry name" value="GNAT_dom"/>
</dbReference>
<name>J0DFP0_9BIFI</name>
<dbReference type="PANTHER" id="PTHR43441">
    <property type="entry name" value="RIBOSOMAL-PROTEIN-SERINE ACETYLTRANSFERASE"/>
    <property type="match status" value="1"/>
</dbReference>
<dbReference type="AlphaFoldDB" id="J0DFP0"/>
<dbReference type="GO" id="GO:0008999">
    <property type="term" value="F:protein-N-terminal-alanine acetyltransferase activity"/>
    <property type="evidence" value="ECO:0007669"/>
    <property type="project" value="TreeGrafter"/>
</dbReference>
<keyword evidence="3" id="KW-1185">Reference proteome</keyword>
<sequence>MPSFFRELFSGDHHVRPDPRHPDDTHFYLPEQIGEMQGGVLSRYYKMSLPEGIRNDYDPSDAISLRPMQDSFEDQWNAVRWRNAGWLDPWESGNPLAAAEGRHRPGLTFSGWVLGIRRSEKQGRGSTFAVFHRGSLIGQISLGAVTYGAIRSGIIGYWIDQAQAGHGYIPRAAAVLSDWAFFDPAGPRLHRLEIDMIPENTRSVRVAQKLGFTDEGVRKRYMYVNGRWQDHRIFSLLSDEFPRVSLKPYK</sequence>
<comment type="caution">
    <text evidence="2">The sequence shown here is derived from an EMBL/GenBank/DDBJ whole genome shotgun (WGS) entry which is preliminary data.</text>
</comment>
<gene>
    <name evidence="2" type="ORF">HMPREF9156_00582</name>
</gene>
<dbReference type="HOGENOM" id="CLU_013985_40_0_11"/>
<dbReference type="RefSeq" id="WP_007147649.1">
    <property type="nucleotide sequence ID" value="NZ_AKCI01000001.1"/>
</dbReference>
<dbReference type="STRING" id="857290.HMPREF9156_00582"/>
<dbReference type="SUPFAM" id="SSF55729">
    <property type="entry name" value="Acyl-CoA N-acyltransferases (Nat)"/>
    <property type="match status" value="1"/>
</dbReference>
<dbReference type="GO" id="GO:0005737">
    <property type="term" value="C:cytoplasm"/>
    <property type="evidence" value="ECO:0007669"/>
    <property type="project" value="TreeGrafter"/>
</dbReference>
<proteinExistence type="predicted"/>
<dbReference type="EMBL" id="AGZS01000002">
    <property type="protein sequence ID" value="EJD65138.1"/>
    <property type="molecule type" value="Genomic_DNA"/>
</dbReference>
<dbReference type="GO" id="GO:1990189">
    <property type="term" value="F:protein N-terminal-serine acetyltransferase activity"/>
    <property type="evidence" value="ECO:0007669"/>
    <property type="project" value="TreeGrafter"/>
</dbReference>
<evidence type="ECO:0000313" key="2">
    <source>
        <dbReference type="EMBL" id="EJD65138.1"/>
    </source>
</evidence>
<accession>J0DFP0</accession>
<dbReference type="InterPro" id="IPR016181">
    <property type="entry name" value="Acyl_CoA_acyltransferase"/>
</dbReference>
<dbReference type="eggNOG" id="COG1670">
    <property type="taxonomic scope" value="Bacteria"/>
</dbReference>
<dbReference type="InterPro" id="IPR051908">
    <property type="entry name" value="Ribosomal_N-acetyltransferase"/>
</dbReference>
<dbReference type="PROSITE" id="PS51186">
    <property type="entry name" value="GNAT"/>
    <property type="match status" value="1"/>
</dbReference>
<reference evidence="2 3" key="1">
    <citation type="submission" date="2012-01" db="EMBL/GenBank/DDBJ databases">
        <title>The Genome Sequence of Scardovia wiggsiae F0424.</title>
        <authorList>
            <consortium name="The Broad Institute Genome Sequencing Platform"/>
            <person name="Earl A."/>
            <person name="Ward D."/>
            <person name="Feldgarden M."/>
            <person name="Gevers D."/>
            <person name="Izard J."/>
            <person name="Ganesan A."/>
            <person name="Baranova O.V."/>
            <person name="Blanton J.M."/>
            <person name="Tanner A.C."/>
            <person name="Mathney J."/>
            <person name="Dewhirst F.E."/>
            <person name="Young S.K."/>
            <person name="Zeng Q."/>
            <person name="Gargeya S."/>
            <person name="Fitzgerald M."/>
            <person name="Haas B."/>
            <person name="Abouelleil A."/>
            <person name="Alvarado L."/>
            <person name="Arachchi H.M."/>
            <person name="Berlin A."/>
            <person name="Chapman S.B."/>
            <person name="Gearin G."/>
            <person name="Goldberg J."/>
            <person name="Griggs A."/>
            <person name="Gujja S."/>
            <person name="Hansen M."/>
            <person name="Heiman D."/>
            <person name="Howarth C."/>
            <person name="Larimer J."/>
            <person name="Lui A."/>
            <person name="MacDonald P.J.P."/>
            <person name="McCowen C."/>
            <person name="Montmayeur A."/>
            <person name="Murphy C."/>
            <person name="Neiman D."/>
            <person name="Pearson M."/>
            <person name="Priest M."/>
            <person name="Roberts A."/>
            <person name="Saif S."/>
            <person name="Shea T."/>
            <person name="Sisk P."/>
            <person name="Stolte C."/>
            <person name="Sykes S."/>
            <person name="Wortman J."/>
            <person name="Nusbaum C."/>
            <person name="Birren B."/>
        </authorList>
    </citation>
    <scope>NUCLEOTIDE SEQUENCE [LARGE SCALE GENOMIC DNA]</scope>
    <source>
        <strain evidence="2 3">F0424</strain>
    </source>
</reference>
<evidence type="ECO:0000259" key="1">
    <source>
        <dbReference type="PROSITE" id="PS51186"/>
    </source>
</evidence>
<dbReference type="Proteomes" id="UP000006415">
    <property type="component" value="Unassembled WGS sequence"/>
</dbReference>
<dbReference type="Gene3D" id="3.40.630.30">
    <property type="match status" value="1"/>
</dbReference>
<protein>
    <recommendedName>
        <fullName evidence="1">N-acetyltransferase domain-containing protein</fullName>
    </recommendedName>
</protein>
<dbReference type="PANTHER" id="PTHR43441:SF10">
    <property type="entry name" value="ACETYLTRANSFERASE"/>
    <property type="match status" value="1"/>
</dbReference>
<evidence type="ECO:0000313" key="3">
    <source>
        <dbReference type="Proteomes" id="UP000006415"/>
    </source>
</evidence>